<proteinExistence type="predicted"/>
<evidence type="ECO:0000256" key="1">
    <source>
        <dbReference type="ARBA" id="ARBA00004479"/>
    </source>
</evidence>
<keyword evidence="2 8" id="KW-0812">Transmembrane</keyword>
<accession>A0A834T627</accession>
<gene>
    <name evidence="9" type="ORF">G2W53_029699</name>
</gene>
<evidence type="ECO:0000256" key="3">
    <source>
        <dbReference type="ARBA" id="ARBA00022729"/>
    </source>
</evidence>
<feature type="transmembrane region" description="Helical" evidence="8">
    <location>
        <begin position="96"/>
        <end position="118"/>
    </location>
</feature>
<protein>
    <submittedName>
        <fullName evidence="9">Receptor-like protein EIX2</fullName>
    </submittedName>
</protein>
<dbReference type="EMBL" id="JAAIUW010000009">
    <property type="protein sequence ID" value="KAF7815730.1"/>
    <property type="molecule type" value="Genomic_DNA"/>
</dbReference>
<dbReference type="InterPro" id="IPR001611">
    <property type="entry name" value="Leu-rich_rpt"/>
</dbReference>
<evidence type="ECO:0000256" key="8">
    <source>
        <dbReference type="SAM" id="Phobius"/>
    </source>
</evidence>
<keyword evidence="6 9" id="KW-0675">Receptor</keyword>
<keyword evidence="4 8" id="KW-1133">Transmembrane helix</keyword>
<sequence length="368" mass="40051">MMKDMESLDLSHNKFHGKIPQDISSLFFLSDLNLSYNNFNGQIPIGTQLQGFDASSFIGIPELCGAPLNNCTEPDQKQKQKELEEGDKVDNFWKSLYLGMGVGFAAGFWMVSGSIFFIRPWRHRFFRCLQDKDVLITWMEKFTLVNMVVKLGFKCSVNYRICDFHTAAATAKAPVDPATTIGHCKSNPSNPFISLSMPFTPPLTASSAFSFSVLITFSASLTSSCNFEIFDSILLTFSSDSLTASSKLSFSSIHSSNLDPPTVATFSNSSTLCLNPQISLSFSPTISLNSSSTLIFLLLSSISFIPEIPIFLSKSLAFISFSAFSCFNPSTSLSNSITLDSFSTKTLLNSADSALASSAAPISDIASS</sequence>
<evidence type="ECO:0000256" key="4">
    <source>
        <dbReference type="ARBA" id="ARBA00022989"/>
    </source>
</evidence>
<reference evidence="9" key="1">
    <citation type="submission" date="2020-09" db="EMBL/GenBank/DDBJ databases">
        <title>Genome-Enabled Discovery of Anthraquinone Biosynthesis in Senna tora.</title>
        <authorList>
            <person name="Kang S.-H."/>
            <person name="Pandey R.P."/>
            <person name="Lee C.-M."/>
            <person name="Sim J.-S."/>
            <person name="Jeong J.-T."/>
            <person name="Choi B.-S."/>
            <person name="Jung M."/>
            <person name="Ginzburg D."/>
            <person name="Zhao K."/>
            <person name="Won S.Y."/>
            <person name="Oh T.-J."/>
            <person name="Yu Y."/>
            <person name="Kim N.-H."/>
            <person name="Lee O.R."/>
            <person name="Lee T.-H."/>
            <person name="Bashyal P."/>
            <person name="Kim T.-S."/>
            <person name="Lee W.-H."/>
            <person name="Kawkins C."/>
            <person name="Kim C.-K."/>
            <person name="Kim J.S."/>
            <person name="Ahn B.O."/>
            <person name="Rhee S.Y."/>
            <person name="Sohng J.K."/>
        </authorList>
    </citation>
    <scope>NUCLEOTIDE SEQUENCE</scope>
    <source>
        <tissue evidence="9">Leaf</tissue>
    </source>
</reference>
<keyword evidence="10" id="KW-1185">Reference proteome</keyword>
<dbReference type="PANTHER" id="PTHR48063:SF52">
    <property type="entry name" value="LRR RECEPTOR-LIKE KINASE FAMILY PROTEIN"/>
    <property type="match status" value="1"/>
</dbReference>
<evidence type="ECO:0000256" key="5">
    <source>
        <dbReference type="ARBA" id="ARBA00023136"/>
    </source>
</evidence>
<dbReference type="PANTHER" id="PTHR48063">
    <property type="entry name" value="LRR RECEPTOR-LIKE KINASE"/>
    <property type="match status" value="1"/>
</dbReference>
<name>A0A834T627_9FABA</name>
<comment type="caution">
    <text evidence="9">The sequence shown here is derived from an EMBL/GenBank/DDBJ whole genome shotgun (WGS) entry which is preliminary data.</text>
</comment>
<dbReference type="Gene3D" id="3.80.10.10">
    <property type="entry name" value="Ribonuclease Inhibitor"/>
    <property type="match status" value="1"/>
</dbReference>
<evidence type="ECO:0000313" key="9">
    <source>
        <dbReference type="EMBL" id="KAF7815730.1"/>
    </source>
</evidence>
<comment type="subcellular location">
    <subcellularLocation>
        <location evidence="1">Membrane</location>
        <topology evidence="1">Single-pass type I membrane protein</topology>
    </subcellularLocation>
</comment>
<dbReference type="GO" id="GO:0016020">
    <property type="term" value="C:membrane"/>
    <property type="evidence" value="ECO:0007669"/>
    <property type="project" value="UniProtKB-SubCell"/>
</dbReference>
<evidence type="ECO:0000256" key="6">
    <source>
        <dbReference type="ARBA" id="ARBA00023170"/>
    </source>
</evidence>
<dbReference type="Proteomes" id="UP000634136">
    <property type="component" value="Unassembled WGS sequence"/>
</dbReference>
<dbReference type="InterPro" id="IPR032675">
    <property type="entry name" value="LRR_dom_sf"/>
</dbReference>
<evidence type="ECO:0000313" key="10">
    <source>
        <dbReference type="Proteomes" id="UP000634136"/>
    </source>
</evidence>
<keyword evidence="5 8" id="KW-0472">Membrane</keyword>
<keyword evidence="3" id="KW-0732">Signal</keyword>
<dbReference type="OrthoDB" id="1436009at2759"/>
<evidence type="ECO:0000256" key="7">
    <source>
        <dbReference type="ARBA" id="ARBA00023180"/>
    </source>
</evidence>
<dbReference type="Pfam" id="PF00560">
    <property type="entry name" value="LRR_1"/>
    <property type="match status" value="1"/>
</dbReference>
<evidence type="ECO:0000256" key="2">
    <source>
        <dbReference type="ARBA" id="ARBA00022692"/>
    </source>
</evidence>
<dbReference type="SUPFAM" id="SSF52058">
    <property type="entry name" value="L domain-like"/>
    <property type="match status" value="1"/>
</dbReference>
<dbReference type="InterPro" id="IPR046956">
    <property type="entry name" value="RLP23-like"/>
</dbReference>
<keyword evidence="7" id="KW-0325">Glycoprotein</keyword>
<dbReference type="AlphaFoldDB" id="A0A834T627"/>
<organism evidence="9 10">
    <name type="scientific">Senna tora</name>
    <dbReference type="NCBI Taxonomy" id="362788"/>
    <lineage>
        <taxon>Eukaryota</taxon>
        <taxon>Viridiplantae</taxon>
        <taxon>Streptophyta</taxon>
        <taxon>Embryophyta</taxon>
        <taxon>Tracheophyta</taxon>
        <taxon>Spermatophyta</taxon>
        <taxon>Magnoliopsida</taxon>
        <taxon>eudicotyledons</taxon>
        <taxon>Gunneridae</taxon>
        <taxon>Pentapetalae</taxon>
        <taxon>rosids</taxon>
        <taxon>fabids</taxon>
        <taxon>Fabales</taxon>
        <taxon>Fabaceae</taxon>
        <taxon>Caesalpinioideae</taxon>
        <taxon>Cassia clade</taxon>
        <taxon>Senna</taxon>
    </lineage>
</organism>